<gene>
    <name evidence="1" type="ORF">JD77_01497</name>
</gene>
<sequence>MTDRHDRPGDLVGRFTSARGSAQEWDGLVRVEVDGTGDLLALDLDPRVMRYPAADLSAAIQSAFRAARAEVQAALQDQLAASPVRLPDGLGPLLDDVGFGTQRRLDDITAAAQQIADRLDRLG</sequence>
<dbReference type="Pfam" id="PF02575">
    <property type="entry name" value="YbaB_DNA_bd"/>
    <property type="match status" value="1"/>
</dbReference>
<dbReference type="GO" id="GO:0003677">
    <property type="term" value="F:DNA binding"/>
    <property type="evidence" value="ECO:0007669"/>
    <property type="project" value="UniProtKB-KW"/>
</dbReference>
<keyword evidence="2" id="KW-1185">Reference proteome</keyword>
<comment type="caution">
    <text evidence="1">The sequence shown here is derived from an EMBL/GenBank/DDBJ whole genome shotgun (WGS) entry which is preliminary data.</text>
</comment>
<dbReference type="Gene3D" id="3.30.1310.10">
    <property type="entry name" value="Nucleoid-associated protein YbaB-like domain"/>
    <property type="match status" value="1"/>
</dbReference>
<accession>A0A562I787</accession>
<dbReference type="Proteomes" id="UP000319825">
    <property type="component" value="Unassembled WGS sequence"/>
</dbReference>
<organism evidence="1 2">
    <name type="scientific">Micromonospora olivasterospora</name>
    <dbReference type="NCBI Taxonomy" id="1880"/>
    <lineage>
        <taxon>Bacteria</taxon>
        <taxon>Bacillati</taxon>
        <taxon>Actinomycetota</taxon>
        <taxon>Actinomycetes</taxon>
        <taxon>Micromonosporales</taxon>
        <taxon>Micromonosporaceae</taxon>
        <taxon>Micromonospora</taxon>
    </lineage>
</organism>
<dbReference type="InterPro" id="IPR036894">
    <property type="entry name" value="YbaB-like_sf"/>
</dbReference>
<evidence type="ECO:0000313" key="1">
    <source>
        <dbReference type="EMBL" id="TWH66543.1"/>
    </source>
</evidence>
<dbReference type="EMBL" id="VLKE01000001">
    <property type="protein sequence ID" value="TWH66543.1"/>
    <property type="molecule type" value="Genomic_DNA"/>
</dbReference>
<reference evidence="1 2" key="1">
    <citation type="submission" date="2019-07" db="EMBL/GenBank/DDBJ databases">
        <title>R&amp;d 2014.</title>
        <authorList>
            <person name="Klenk H.-P."/>
        </authorList>
    </citation>
    <scope>NUCLEOTIDE SEQUENCE [LARGE SCALE GENOMIC DNA]</scope>
    <source>
        <strain evidence="1 2">DSM 43868</strain>
    </source>
</reference>
<proteinExistence type="predicted"/>
<dbReference type="RefSeq" id="WP_170286390.1">
    <property type="nucleotide sequence ID" value="NZ_BAAATQ010000100.1"/>
</dbReference>
<evidence type="ECO:0000313" key="2">
    <source>
        <dbReference type="Proteomes" id="UP000319825"/>
    </source>
</evidence>
<dbReference type="SUPFAM" id="SSF82607">
    <property type="entry name" value="YbaB-like"/>
    <property type="match status" value="1"/>
</dbReference>
<name>A0A562I787_MICOL</name>
<dbReference type="InterPro" id="IPR004401">
    <property type="entry name" value="YbaB/EbfC"/>
</dbReference>
<keyword evidence="1" id="KW-0238">DNA-binding</keyword>
<protein>
    <submittedName>
        <fullName evidence="1">YbaB/EbfC DNA-binding family protein</fullName>
    </submittedName>
</protein>
<dbReference type="AlphaFoldDB" id="A0A562I787"/>